<accession>A0A6P7FCQ8</accession>
<gene>
    <name evidence="1" type="primary">LOC114326938</name>
</gene>
<organism evidence="1">
    <name type="scientific">Diabrotica virgifera virgifera</name>
    <name type="common">western corn rootworm</name>
    <dbReference type="NCBI Taxonomy" id="50390"/>
    <lineage>
        <taxon>Eukaryota</taxon>
        <taxon>Metazoa</taxon>
        <taxon>Ecdysozoa</taxon>
        <taxon>Arthropoda</taxon>
        <taxon>Hexapoda</taxon>
        <taxon>Insecta</taxon>
        <taxon>Pterygota</taxon>
        <taxon>Neoptera</taxon>
        <taxon>Endopterygota</taxon>
        <taxon>Coleoptera</taxon>
        <taxon>Polyphaga</taxon>
        <taxon>Cucujiformia</taxon>
        <taxon>Chrysomeloidea</taxon>
        <taxon>Chrysomelidae</taxon>
        <taxon>Galerucinae</taxon>
        <taxon>Diabroticina</taxon>
        <taxon>Diabroticites</taxon>
        <taxon>Diabrotica</taxon>
    </lineage>
</organism>
<dbReference type="InParanoid" id="A0A6P7FCQ8"/>
<sequence>MAQSDTAHDRNLLSATVKAEILNNDDSTLDNNFSGKAIDFQFSIQPKVEQSEIKDEVEELEFVGEVIEFSENELSGLEESQEPNYGTTKESYWCEQCNAESCYKKHDLHADFIRITTKPLNQSNPYECATCSIKLLNPTIALFHLSLHDKDSRCHHVIHSITLFRCESILARILIPVINPKWLTEKKLQVFAYAE</sequence>
<name>A0A6P7FCQ8_DIAVI</name>
<dbReference type="RefSeq" id="XP_028131213.1">
    <property type="nucleotide sequence ID" value="XM_028275412.1"/>
</dbReference>
<evidence type="ECO:0000313" key="1">
    <source>
        <dbReference type="RefSeq" id="XP_028131213.1"/>
    </source>
</evidence>
<protein>
    <submittedName>
        <fullName evidence="1">Uncharacterized protein LOC114326938</fullName>
    </submittedName>
</protein>
<reference evidence="1" key="1">
    <citation type="submission" date="2025-08" db="UniProtKB">
        <authorList>
            <consortium name="RefSeq"/>
        </authorList>
    </citation>
    <scope>IDENTIFICATION</scope>
    <source>
        <tissue evidence="1">Whole insect</tissue>
    </source>
</reference>
<dbReference type="OrthoDB" id="3561125at2759"/>
<proteinExistence type="predicted"/>
<dbReference type="AlphaFoldDB" id="A0A6P7FCQ8"/>